<evidence type="ECO:0000259" key="3">
    <source>
        <dbReference type="Pfam" id="PF12819"/>
    </source>
</evidence>
<feature type="chain" id="PRO_5043988688" description="Malectin-like domain-containing protein" evidence="2">
    <location>
        <begin position="46"/>
        <end position="257"/>
    </location>
</feature>
<name>A0AAV5BSY5_ELECO</name>
<gene>
    <name evidence="4" type="primary">ga05720</name>
    <name evidence="4" type="ORF">PR202_ga05720</name>
</gene>
<sequence>MDHFTQLRPKFVQMRFPAHLNNGGKHRSWLLLLYLATAGVLQAHAQPDNIGFISIDCPRAMWTTPPRGCMCQTTHSSTPARTTTSRPSISRRCSAIKRYHDIRSSPDGVRHCYTLRSLVAGLKYLLRAIFKYGNYDGLSWPPVFDLYVGVNFWTMLNITDADTAVVLEAIVIVSDDFMQTTRRMEHQDNDKVKAPSKVMQMAIMPCNASRNIEFFWNPELPSKDPMPSYIGIFHFSELELLPSNESCKFYFNLNGIP</sequence>
<protein>
    <recommendedName>
        <fullName evidence="3">Malectin-like domain-containing protein</fullName>
    </recommendedName>
</protein>
<feature type="domain" description="Malectin-like" evidence="3">
    <location>
        <begin position="179"/>
        <end position="255"/>
    </location>
</feature>
<comment type="subcellular location">
    <subcellularLocation>
        <location evidence="1">Membrane</location>
        <topology evidence="1">Single-pass membrane protein</topology>
    </subcellularLocation>
</comment>
<dbReference type="PANTHER" id="PTHR45631">
    <property type="entry name" value="OS07G0107800 PROTEIN-RELATED"/>
    <property type="match status" value="1"/>
</dbReference>
<feature type="domain" description="Malectin-like" evidence="3">
    <location>
        <begin position="96"/>
        <end position="176"/>
    </location>
</feature>
<evidence type="ECO:0000313" key="5">
    <source>
        <dbReference type="Proteomes" id="UP001054889"/>
    </source>
</evidence>
<comment type="caution">
    <text evidence="4">The sequence shown here is derived from an EMBL/GenBank/DDBJ whole genome shotgun (WGS) entry which is preliminary data.</text>
</comment>
<evidence type="ECO:0000256" key="1">
    <source>
        <dbReference type="ARBA" id="ARBA00004167"/>
    </source>
</evidence>
<reference evidence="4" key="2">
    <citation type="submission" date="2021-12" db="EMBL/GenBank/DDBJ databases">
        <title>Resequencing data analysis of finger millet.</title>
        <authorList>
            <person name="Hatakeyama M."/>
            <person name="Aluri S."/>
            <person name="Balachadran M.T."/>
            <person name="Sivarajan S.R."/>
            <person name="Poveda L."/>
            <person name="Shimizu-Inatsugi R."/>
            <person name="Schlapbach R."/>
            <person name="Sreeman S.M."/>
            <person name="Shimizu K.K."/>
        </authorList>
    </citation>
    <scope>NUCLEOTIDE SEQUENCE</scope>
</reference>
<dbReference type="EMBL" id="BQKI01000002">
    <property type="protein sequence ID" value="GJM89519.1"/>
    <property type="molecule type" value="Genomic_DNA"/>
</dbReference>
<dbReference type="AlphaFoldDB" id="A0AAV5BSY5"/>
<dbReference type="GO" id="GO:0016020">
    <property type="term" value="C:membrane"/>
    <property type="evidence" value="ECO:0007669"/>
    <property type="project" value="UniProtKB-SubCell"/>
</dbReference>
<evidence type="ECO:0000313" key="4">
    <source>
        <dbReference type="EMBL" id="GJM89519.1"/>
    </source>
</evidence>
<keyword evidence="2" id="KW-0732">Signal</keyword>
<dbReference type="PANTHER" id="PTHR45631:SF114">
    <property type="entry name" value="OS05G0525800 PROTEIN"/>
    <property type="match status" value="1"/>
</dbReference>
<accession>A0AAV5BSY5</accession>
<reference evidence="4" key="1">
    <citation type="journal article" date="2018" name="DNA Res.">
        <title>Multiple hybrid de novo genome assembly of finger millet, an orphan allotetraploid crop.</title>
        <authorList>
            <person name="Hatakeyama M."/>
            <person name="Aluri S."/>
            <person name="Balachadran M.T."/>
            <person name="Sivarajan S.R."/>
            <person name="Patrignani A."/>
            <person name="Gruter S."/>
            <person name="Poveda L."/>
            <person name="Shimizu-Inatsugi R."/>
            <person name="Baeten J."/>
            <person name="Francoijs K.J."/>
            <person name="Nataraja K.N."/>
            <person name="Reddy Y.A.N."/>
            <person name="Phadnis S."/>
            <person name="Ravikumar R.L."/>
            <person name="Schlapbach R."/>
            <person name="Sreeman S.M."/>
            <person name="Shimizu K.K."/>
        </authorList>
    </citation>
    <scope>NUCLEOTIDE SEQUENCE</scope>
</reference>
<dbReference type="InterPro" id="IPR024788">
    <property type="entry name" value="Malectin-like_Carb-bd_dom"/>
</dbReference>
<evidence type="ECO:0000256" key="2">
    <source>
        <dbReference type="SAM" id="SignalP"/>
    </source>
</evidence>
<keyword evidence="5" id="KW-1185">Reference proteome</keyword>
<dbReference type="Proteomes" id="UP001054889">
    <property type="component" value="Unassembled WGS sequence"/>
</dbReference>
<dbReference type="Pfam" id="PF12819">
    <property type="entry name" value="Malectin_like"/>
    <property type="match status" value="2"/>
</dbReference>
<organism evidence="4 5">
    <name type="scientific">Eleusine coracana subsp. coracana</name>
    <dbReference type="NCBI Taxonomy" id="191504"/>
    <lineage>
        <taxon>Eukaryota</taxon>
        <taxon>Viridiplantae</taxon>
        <taxon>Streptophyta</taxon>
        <taxon>Embryophyta</taxon>
        <taxon>Tracheophyta</taxon>
        <taxon>Spermatophyta</taxon>
        <taxon>Magnoliopsida</taxon>
        <taxon>Liliopsida</taxon>
        <taxon>Poales</taxon>
        <taxon>Poaceae</taxon>
        <taxon>PACMAD clade</taxon>
        <taxon>Chloridoideae</taxon>
        <taxon>Cynodonteae</taxon>
        <taxon>Eleusininae</taxon>
        <taxon>Eleusine</taxon>
    </lineage>
</organism>
<proteinExistence type="predicted"/>
<feature type="signal peptide" evidence="2">
    <location>
        <begin position="1"/>
        <end position="45"/>
    </location>
</feature>